<dbReference type="InterPro" id="IPR014776">
    <property type="entry name" value="4pyrrole_Mease_sub2"/>
</dbReference>
<keyword evidence="3" id="KW-0489">Methyltransferase</keyword>
<gene>
    <name evidence="8" type="ORF">Mia14_0002</name>
</gene>
<comment type="pathway">
    <text evidence="1">Protein modification; peptidyl-diphthamide biosynthesis.</text>
</comment>
<reference evidence="8 9" key="1">
    <citation type="journal article" date="2017" name="Nat. Commun.">
        <title>'ARMAN' archaea depend on association with euryarchaeal host in culture and in situ.</title>
        <authorList>
            <person name="Golyshina O."/>
            <person name="Toshchakov S."/>
            <person name="Makarova K."/>
            <person name="Gavrilov S."/>
            <person name="Korzhenkov A."/>
            <person name="La Cono V."/>
            <person name="Arcadi E."/>
            <person name="Nechitaylo T."/>
            <person name="Ferrer M."/>
            <person name="Kublanov I."/>
            <person name="Wolf Y."/>
            <person name="Yakimov M."/>
            <person name="Golyshin P."/>
            <person name="Slesarev A."/>
            <person name="Kozyavkin S."/>
        </authorList>
    </citation>
    <scope>NUCLEOTIDE SEQUENCE [LARGE SCALE GENOMIC DNA]</scope>
    <source>
        <strain evidence="8 9">Mia14</strain>
    </source>
</reference>
<dbReference type="SUPFAM" id="SSF53790">
    <property type="entry name" value="Tetrapyrrole methylase"/>
    <property type="match status" value="1"/>
</dbReference>
<dbReference type="InterPro" id="IPR004551">
    <property type="entry name" value="Dphthn_synthase"/>
</dbReference>
<keyword evidence="4" id="KW-0808">Transferase</keyword>
<proteinExistence type="inferred from homology"/>
<organism evidence="8 9">
    <name type="scientific">Candidatus Mancarchaeum acidiphilum</name>
    <dbReference type="NCBI Taxonomy" id="1920749"/>
    <lineage>
        <taxon>Archaea</taxon>
        <taxon>Candidatus Micrarchaeota</taxon>
        <taxon>Candidatus Mancarchaeum</taxon>
    </lineage>
</organism>
<feature type="domain" description="Tetrapyrrole methylase" evidence="7">
    <location>
        <begin position="1"/>
        <end position="219"/>
    </location>
</feature>
<dbReference type="PANTHER" id="PTHR10882:SF0">
    <property type="entry name" value="DIPHTHINE METHYL ESTER SYNTHASE"/>
    <property type="match status" value="1"/>
</dbReference>
<dbReference type="RefSeq" id="WP_088819520.1">
    <property type="nucleotide sequence ID" value="NZ_CP019964.1"/>
</dbReference>
<dbReference type="Gene3D" id="3.40.1010.10">
    <property type="entry name" value="Cobalt-precorrin-4 Transmethylase, Domain 1"/>
    <property type="match status" value="1"/>
</dbReference>
<dbReference type="Gene3D" id="3.30.950.10">
    <property type="entry name" value="Methyltransferase, Cobalt-precorrin-4 Transmethylase, Domain 2"/>
    <property type="match status" value="1"/>
</dbReference>
<feature type="binding site" evidence="6">
    <location>
        <position position="9"/>
    </location>
    <ligand>
        <name>S-adenosyl-L-methionine</name>
        <dbReference type="ChEBI" id="CHEBI:59789"/>
    </ligand>
</feature>
<dbReference type="PIRSF" id="PIRSF036432">
    <property type="entry name" value="Diphthine_synth"/>
    <property type="match status" value="1"/>
</dbReference>
<evidence type="ECO:0000259" key="7">
    <source>
        <dbReference type="Pfam" id="PF00590"/>
    </source>
</evidence>
<dbReference type="NCBIfam" id="TIGR00522">
    <property type="entry name" value="dph5"/>
    <property type="match status" value="1"/>
</dbReference>
<evidence type="ECO:0000256" key="2">
    <source>
        <dbReference type="ARBA" id="ARBA00006729"/>
    </source>
</evidence>
<dbReference type="InterPro" id="IPR035996">
    <property type="entry name" value="4pyrrol_Methylase_sf"/>
</dbReference>
<name>A0A218NLL6_9ARCH</name>
<evidence type="ECO:0000256" key="3">
    <source>
        <dbReference type="ARBA" id="ARBA00022603"/>
    </source>
</evidence>
<dbReference type="GO" id="GO:0004164">
    <property type="term" value="F:diphthine synthase activity"/>
    <property type="evidence" value="ECO:0007669"/>
    <property type="project" value="InterPro"/>
</dbReference>
<feature type="binding site" evidence="6">
    <location>
        <begin position="112"/>
        <end position="113"/>
    </location>
    <ligand>
        <name>S-adenosyl-L-methionine</name>
        <dbReference type="ChEBI" id="CHEBI:59789"/>
    </ligand>
</feature>
<dbReference type="PANTHER" id="PTHR10882">
    <property type="entry name" value="DIPHTHINE SYNTHASE"/>
    <property type="match status" value="1"/>
</dbReference>
<evidence type="ECO:0000313" key="8">
    <source>
        <dbReference type="EMBL" id="ASI13351.1"/>
    </source>
</evidence>
<feature type="binding site" evidence="6">
    <location>
        <position position="87"/>
    </location>
    <ligand>
        <name>S-adenosyl-L-methionine</name>
        <dbReference type="ChEBI" id="CHEBI:59789"/>
    </ligand>
</feature>
<dbReference type="CDD" id="cd11647">
    <property type="entry name" value="DHP5_DphB"/>
    <property type="match status" value="1"/>
</dbReference>
<evidence type="ECO:0000256" key="4">
    <source>
        <dbReference type="ARBA" id="ARBA00022679"/>
    </source>
</evidence>
<dbReference type="EMBL" id="CP019964">
    <property type="protein sequence ID" value="ASI13351.1"/>
    <property type="molecule type" value="Genomic_DNA"/>
</dbReference>
<evidence type="ECO:0000256" key="6">
    <source>
        <dbReference type="PIRSR" id="PIRSR036432-1"/>
    </source>
</evidence>
<feature type="binding site" evidence="6">
    <location>
        <position position="164"/>
    </location>
    <ligand>
        <name>S-adenosyl-L-methionine</name>
        <dbReference type="ChEBI" id="CHEBI:59789"/>
    </ligand>
</feature>
<dbReference type="AlphaFoldDB" id="A0A218NLL6"/>
<dbReference type="InterPro" id="IPR014777">
    <property type="entry name" value="4pyrrole_Mease_sub1"/>
</dbReference>
<dbReference type="OrthoDB" id="39139at2157"/>
<sequence length="253" mass="28498">MLYLIGVGLSNYDVTMEGLEACRRCKQLYAEAYTSNLTEEKLKDLSKILEKEIDQLGRTDLEENAKILINQAAKEDIGLLINGDPLIATTHKTLLMEASASGVGTKVIHSTSILSVSMGESGLDFYRIGPVCTIANWSEHYHPISFYETIKGNMDHNLHSIMLLDYDYERQSTMPIEKVAFILSEAEEHYKKKIISEDTKFLVLNNIGTENGKIKLYTFAKLKTAKIKGMNTIILLAKLSNLEEEWISKIEKA</sequence>
<dbReference type="Proteomes" id="UP000197679">
    <property type="component" value="Chromosome"/>
</dbReference>
<dbReference type="GO" id="GO:0017183">
    <property type="term" value="P:protein histidyl modification to diphthamide"/>
    <property type="evidence" value="ECO:0007669"/>
    <property type="project" value="UniProtKB-UniPathway"/>
</dbReference>
<evidence type="ECO:0000256" key="5">
    <source>
        <dbReference type="ARBA" id="ARBA00022691"/>
    </source>
</evidence>
<dbReference type="GO" id="GO:0032259">
    <property type="term" value="P:methylation"/>
    <property type="evidence" value="ECO:0007669"/>
    <property type="project" value="UniProtKB-KW"/>
</dbReference>
<dbReference type="UniPathway" id="UPA00559"/>
<keyword evidence="9" id="KW-1185">Reference proteome</keyword>
<evidence type="ECO:0000256" key="1">
    <source>
        <dbReference type="ARBA" id="ARBA00005156"/>
    </source>
</evidence>
<dbReference type="GeneID" id="33313564"/>
<protein>
    <submittedName>
        <fullName evidence="8">AEF-2-diphthine synthase (DPH5)</fullName>
    </submittedName>
</protein>
<dbReference type="KEGG" id="marh:Mia14_0002"/>
<keyword evidence="5 6" id="KW-0949">S-adenosyl-L-methionine</keyword>
<feature type="binding site" evidence="6">
    <location>
        <position position="84"/>
    </location>
    <ligand>
        <name>S-adenosyl-L-methionine</name>
        <dbReference type="ChEBI" id="CHEBI:59789"/>
    </ligand>
</feature>
<evidence type="ECO:0000313" key="9">
    <source>
        <dbReference type="Proteomes" id="UP000197679"/>
    </source>
</evidence>
<dbReference type="Pfam" id="PF00590">
    <property type="entry name" value="TP_methylase"/>
    <property type="match status" value="1"/>
</dbReference>
<comment type="similarity">
    <text evidence="2">Belongs to the diphthine synthase family.</text>
</comment>
<dbReference type="InterPro" id="IPR000878">
    <property type="entry name" value="4pyrrol_Mease"/>
</dbReference>
<accession>A0A218NLL6</accession>